<dbReference type="AlphaFoldDB" id="A0A5N4C5C6"/>
<accession>A0A5N4C5C6</accession>
<evidence type="ECO:0000313" key="2">
    <source>
        <dbReference type="Proteomes" id="UP000299084"/>
    </source>
</evidence>
<reference evidence="1 2" key="1">
    <citation type="journal article" date="2019" name="Mol. Ecol. Resour.">
        <title>Improving Illumina assemblies with Hi-C and long reads: an example with the North African dromedary.</title>
        <authorList>
            <person name="Elbers J.P."/>
            <person name="Rogers M.F."/>
            <person name="Perelman P.L."/>
            <person name="Proskuryakova A.A."/>
            <person name="Serdyukova N.A."/>
            <person name="Johnson W.E."/>
            <person name="Horin P."/>
            <person name="Corander J."/>
            <person name="Murphy D."/>
            <person name="Burger P.A."/>
        </authorList>
    </citation>
    <scope>NUCLEOTIDE SEQUENCE [LARGE SCALE GENOMIC DNA]</scope>
    <source>
        <strain evidence="1">Drom800</strain>
        <tissue evidence="1">Blood</tissue>
    </source>
</reference>
<proteinExistence type="predicted"/>
<protein>
    <submittedName>
        <fullName evidence="1">Uncharacterized protein</fullName>
    </submittedName>
</protein>
<dbReference type="EMBL" id="JWIN03000035">
    <property type="protein sequence ID" value="KAB1254112.1"/>
    <property type="molecule type" value="Genomic_DNA"/>
</dbReference>
<dbReference type="Proteomes" id="UP000299084">
    <property type="component" value="Unassembled WGS sequence"/>
</dbReference>
<organism evidence="1 2">
    <name type="scientific">Camelus dromedarius</name>
    <name type="common">Dromedary</name>
    <name type="synonym">Arabian camel</name>
    <dbReference type="NCBI Taxonomy" id="9838"/>
    <lineage>
        <taxon>Eukaryota</taxon>
        <taxon>Metazoa</taxon>
        <taxon>Chordata</taxon>
        <taxon>Craniata</taxon>
        <taxon>Vertebrata</taxon>
        <taxon>Euteleostomi</taxon>
        <taxon>Mammalia</taxon>
        <taxon>Eutheria</taxon>
        <taxon>Laurasiatheria</taxon>
        <taxon>Artiodactyla</taxon>
        <taxon>Tylopoda</taxon>
        <taxon>Camelidae</taxon>
        <taxon>Camelus</taxon>
    </lineage>
</organism>
<name>A0A5N4C5C6_CAMDR</name>
<comment type="caution">
    <text evidence="1">The sequence shown here is derived from an EMBL/GenBank/DDBJ whole genome shotgun (WGS) entry which is preliminary data.</text>
</comment>
<sequence length="96" mass="11187">MLEHRDEQTGPLHITREECQYHVLKRSLTFKQVRQVFQDPTVGQNQDATTSADFKTVLCTRQELPNPRPELALRSLDAGLSREENNSFKNNKYEIE</sequence>
<evidence type="ECO:0000313" key="1">
    <source>
        <dbReference type="EMBL" id="KAB1254112.1"/>
    </source>
</evidence>
<gene>
    <name evidence="1" type="ORF">Cadr_000027063</name>
</gene>
<keyword evidence="2" id="KW-1185">Reference proteome</keyword>